<reference evidence="1" key="1">
    <citation type="submission" date="2014-11" db="EMBL/GenBank/DDBJ databases">
        <authorList>
            <person name="Amaro Gonzalez C."/>
        </authorList>
    </citation>
    <scope>NUCLEOTIDE SEQUENCE</scope>
</reference>
<sequence length="78" mass="8571">MVNACISAVGPPKTHGLLPERCAPKYTQQNPGSRHIVRGYLSTSRENFTYLTFSSCVLNLYSIVGKFADLDTFKGNMG</sequence>
<dbReference type="AlphaFoldDB" id="A0A0E9V0F2"/>
<accession>A0A0E9V0F2</accession>
<reference evidence="1" key="2">
    <citation type="journal article" date="2015" name="Fish Shellfish Immunol.">
        <title>Early steps in the European eel (Anguilla anguilla)-Vibrio vulnificus interaction in the gills: Role of the RtxA13 toxin.</title>
        <authorList>
            <person name="Callol A."/>
            <person name="Pajuelo D."/>
            <person name="Ebbesson L."/>
            <person name="Teles M."/>
            <person name="MacKenzie S."/>
            <person name="Amaro C."/>
        </authorList>
    </citation>
    <scope>NUCLEOTIDE SEQUENCE</scope>
</reference>
<organism evidence="1">
    <name type="scientific">Anguilla anguilla</name>
    <name type="common">European freshwater eel</name>
    <name type="synonym">Muraena anguilla</name>
    <dbReference type="NCBI Taxonomy" id="7936"/>
    <lineage>
        <taxon>Eukaryota</taxon>
        <taxon>Metazoa</taxon>
        <taxon>Chordata</taxon>
        <taxon>Craniata</taxon>
        <taxon>Vertebrata</taxon>
        <taxon>Euteleostomi</taxon>
        <taxon>Actinopterygii</taxon>
        <taxon>Neopterygii</taxon>
        <taxon>Teleostei</taxon>
        <taxon>Anguilliformes</taxon>
        <taxon>Anguillidae</taxon>
        <taxon>Anguilla</taxon>
    </lineage>
</organism>
<evidence type="ECO:0000313" key="1">
    <source>
        <dbReference type="EMBL" id="JAH70910.1"/>
    </source>
</evidence>
<protein>
    <submittedName>
        <fullName evidence="1">Uncharacterized protein</fullName>
    </submittedName>
</protein>
<dbReference type="EMBL" id="GBXM01037667">
    <property type="protein sequence ID" value="JAH70910.1"/>
    <property type="molecule type" value="Transcribed_RNA"/>
</dbReference>
<proteinExistence type="predicted"/>
<name>A0A0E9V0F2_ANGAN</name>